<evidence type="ECO:0000313" key="1">
    <source>
        <dbReference type="EMBL" id="KRM73756.1"/>
    </source>
</evidence>
<dbReference type="Gene3D" id="2.60.120.480">
    <property type="entry name" value="Ureidoglycolate hydrolase"/>
    <property type="match status" value="1"/>
</dbReference>
<dbReference type="EMBL" id="AYYR01000124">
    <property type="protein sequence ID" value="KRM73756.1"/>
    <property type="molecule type" value="Genomic_DNA"/>
</dbReference>
<organism evidence="1 2">
    <name type="scientific">Secundilactobacillus collinoides DSM 20515 = JCM 1123</name>
    <dbReference type="NCBI Taxonomy" id="1423733"/>
    <lineage>
        <taxon>Bacteria</taxon>
        <taxon>Bacillati</taxon>
        <taxon>Bacillota</taxon>
        <taxon>Bacilli</taxon>
        <taxon>Lactobacillales</taxon>
        <taxon>Lactobacillaceae</taxon>
        <taxon>Secundilactobacillus</taxon>
    </lineage>
</organism>
<dbReference type="InterPro" id="IPR024060">
    <property type="entry name" value="Ureidoglycolate_lyase_dom_sf"/>
</dbReference>
<dbReference type="Proteomes" id="UP000051845">
    <property type="component" value="Unassembled WGS sequence"/>
</dbReference>
<dbReference type="AlphaFoldDB" id="A0A0R2BCX3"/>
<dbReference type="SUPFAM" id="SSF51182">
    <property type="entry name" value="RmlC-like cupins"/>
    <property type="match status" value="1"/>
</dbReference>
<dbReference type="Pfam" id="PF16161">
    <property type="entry name" value="DUF4867"/>
    <property type="match status" value="1"/>
</dbReference>
<protein>
    <recommendedName>
        <fullName evidence="3">DUF4867 domain-containing protein</fullName>
    </recommendedName>
</protein>
<proteinExistence type="predicted"/>
<dbReference type="InterPro" id="IPR011051">
    <property type="entry name" value="RmlC_Cupin_sf"/>
</dbReference>
<evidence type="ECO:0008006" key="3">
    <source>
        <dbReference type="Google" id="ProtNLM"/>
    </source>
</evidence>
<name>A0A0R2BCX3_SECCO</name>
<dbReference type="PATRIC" id="fig|1423733.4.peg.1261"/>
<accession>A0A0R2BCX3</accession>
<sequence length="229" mass="25529">MTILSELQQTNPDVTIKTVTDPEFSQFGQVIDLPYQANLANTLETSTVIPATGNQYVRNDPQFLNDKQRQQIARDFYGEQPIEIGYCNGHSNKLNAFEFHNCSELNLAATDFVLFFAERQALVNKRLKSTEAHAFFIPAGTAIEVYPTTMHFAPCAVDSAGFKCLVVLTDGTNSPLESKRKPDELLFQRNKWLLTHPENLRMVNNGAFVGLSGTNTTINPVQENGNEAI</sequence>
<dbReference type="GO" id="GO:0004848">
    <property type="term" value="F:ureidoglycolate hydrolase activity"/>
    <property type="evidence" value="ECO:0007669"/>
    <property type="project" value="InterPro"/>
</dbReference>
<dbReference type="RefSeq" id="WP_054761895.1">
    <property type="nucleotide sequence ID" value="NZ_AYYR01000124.1"/>
</dbReference>
<dbReference type="InterPro" id="IPR032358">
    <property type="entry name" value="DUF4867"/>
</dbReference>
<evidence type="ECO:0000313" key="2">
    <source>
        <dbReference type="Proteomes" id="UP000051845"/>
    </source>
</evidence>
<gene>
    <name evidence="1" type="ORF">FC82_GL001194</name>
</gene>
<comment type="caution">
    <text evidence="1">The sequence shown here is derived from an EMBL/GenBank/DDBJ whole genome shotgun (WGS) entry which is preliminary data.</text>
</comment>
<dbReference type="STRING" id="33960.TY91_14670"/>
<reference evidence="1 2" key="1">
    <citation type="journal article" date="2015" name="Genome Announc.">
        <title>Expanding the biotechnology potential of lactobacilli through comparative genomics of 213 strains and associated genera.</title>
        <authorList>
            <person name="Sun Z."/>
            <person name="Harris H.M."/>
            <person name="McCann A."/>
            <person name="Guo C."/>
            <person name="Argimon S."/>
            <person name="Zhang W."/>
            <person name="Yang X."/>
            <person name="Jeffery I.B."/>
            <person name="Cooney J.C."/>
            <person name="Kagawa T.F."/>
            <person name="Liu W."/>
            <person name="Song Y."/>
            <person name="Salvetti E."/>
            <person name="Wrobel A."/>
            <person name="Rasinkangas P."/>
            <person name="Parkhill J."/>
            <person name="Rea M.C."/>
            <person name="O'Sullivan O."/>
            <person name="Ritari J."/>
            <person name="Douillard F.P."/>
            <person name="Paul Ross R."/>
            <person name="Yang R."/>
            <person name="Briner A.E."/>
            <person name="Felis G.E."/>
            <person name="de Vos W.M."/>
            <person name="Barrangou R."/>
            <person name="Klaenhammer T.R."/>
            <person name="Caufield P.W."/>
            <person name="Cui Y."/>
            <person name="Zhang H."/>
            <person name="O'Toole P.W."/>
        </authorList>
    </citation>
    <scope>NUCLEOTIDE SEQUENCE [LARGE SCALE GENOMIC DNA]</scope>
    <source>
        <strain evidence="1 2">DSM 20515</strain>
    </source>
</reference>